<reference evidence="2" key="1">
    <citation type="submission" date="2020-06" db="EMBL/GenBank/DDBJ databases">
        <authorList>
            <person name="Li T."/>
            <person name="Hu X."/>
            <person name="Zhang T."/>
            <person name="Song X."/>
            <person name="Zhang H."/>
            <person name="Dai N."/>
            <person name="Sheng W."/>
            <person name="Hou X."/>
            <person name="Wei L."/>
        </authorList>
    </citation>
    <scope>NUCLEOTIDE SEQUENCE</scope>
    <source>
        <strain evidence="2">K16</strain>
        <tissue evidence="2">Leaf</tissue>
    </source>
</reference>
<proteinExistence type="predicted"/>
<keyword evidence="1" id="KW-1133">Transmembrane helix</keyword>
<dbReference type="PANTHER" id="PTHR31170:SF17">
    <property type="match status" value="1"/>
</dbReference>
<dbReference type="AlphaFoldDB" id="A0AAE1X0S6"/>
<reference evidence="2" key="2">
    <citation type="journal article" date="2024" name="Plant">
        <title>Genomic evolution and insights into agronomic trait innovations of Sesamum species.</title>
        <authorList>
            <person name="Miao H."/>
            <person name="Wang L."/>
            <person name="Qu L."/>
            <person name="Liu H."/>
            <person name="Sun Y."/>
            <person name="Le M."/>
            <person name="Wang Q."/>
            <person name="Wei S."/>
            <person name="Zheng Y."/>
            <person name="Lin W."/>
            <person name="Duan Y."/>
            <person name="Cao H."/>
            <person name="Xiong S."/>
            <person name="Wang X."/>
            <person name="Wei L."/>
            <person name="Li C."/>
            <person name="Ma Q."/>
            <person name="Ju M."/>
            <person name="Zhao R."/>
            <person name="Li G."/>
            <person name="Mu C."/>
            <person name="Tian Q."/>
            <person name="Mei H."/>
            <person name="Zhang T."/>
            <person name="Gao T."/>
            <person name="Zhang H."/>
        </authorList>
    </citation>
    <scope>NUCLEOTIDE SEQUENCE</scope>
    <source>
        <strain evidence="2">K16</strain>
    </source>
</reference>
<dbReference type="Pfam" id="PF03140">
    <property type="entry name" value="DUF247"/>
    <property type="match status" value="1"/>
</dbReference>
<comment type="caution">
    <text evidence="2">The sequence shown here is derived from an EMBL/GenBank/DDBJ whole genome shotgun (WGS) entry which is preliminary data.</text>
</comment>
<evidence type="ECO:0000313" key="2">
    <source>
        <dbReference type="EMBL" id="KAK4402853.1"/>
    </source>
</evidence>
<dbReference type="EMBL" id="JACGWL010000005">
    <property type="protein sequence ID" value="KAK4402853.1"/>
    <property type="molecule type" value="Genomic_DNA"/>
</dbReference>
<accession>A0AAE1X0S6</accession>
<name>A0AAE1X0S6_9LAMI</name>
<dbReference type="Proteomes" id="UP001289374">
    <property type="component" value="Unassembled WGS sequence"/>
</dbReference>
<protein>
    <submittedName>
        <fullName evidence="2">Uncharacterized protein</fullName>
    </submittedName>
</protein>
<gene>
    <name evidence="2" type="ORF">Sango_1026000</name>
</gene>
<feature type="transmembrane region" description="Helical" evidence="1">
    <location>
        <begin position="481"/>
        <end position="502"/>
    </location>
</feature>
<organism evidence="2 3">
    <name type="scientific">Sesamum angolense</name>
    <dbReference type="NCBI Taxonomy" id="2727404"/>
    <lineage>
        <taxon>Eukaryota</taxon>
        <taxon>Viridiplantae</taxon>
        <taxon>Streptophyta</taxon>
        <taxon>Embryophyta</taxon>
        <taxon>Tracheophyta</taxon>
        <taxon>Spermatophyta</taxon>
        <taxon>Magnoliopsida</taxon>
        <taxon>eudicotyledons</taxon>
        <taxon>Gunneridae</taxon>
        <taxon>Pentapetalae</taxon>
        <taxon>asterids</taxon>
        <taxon>lamiids</taxon>
        <taxon>Lamiales</taxon>
        <taxon>Pedaliaceae</taxon>
        <taxon>Sesamum</taxon>
    </lineage>
</organism>
<evidence type="ECO:0000256" key="1">
    <source>
        <dbReference type="SAM" id="Phobius"/>
    </source>
</evidence>
<keyword evidence="3" id="KW-1185">Reference proteome</keyword>
<keyword evidence="1" id="KW-0472">Membrane</keyword>
<sequence length="507" mass="58970">MQSYKGAEAFTLISHELSKLSKAQTQRSIYRVHKDLRDVNNRAYEPEIIAIGPYHRDKDSIRMMEEHKLWYLHLLLERKTENVETYISAMGKLEQEARNCYAEPVSLNSAKFIKMLVLDSCFIIELVRKFCDMRDPTRKNDPIFEMDWIMSSLQRDIILFENQIPFFILCRLFDMIEGPDQHDILISHLLRFCENLYPGGQSKHKTKRSLKDIKHILDLIHGDWISSDEGVCVNTRESQFIHPVTELPDANEEVRLNVDEVPKPREVHLNVDEVPKPRKVHLNVREWQFIHPVTELTDANMAFKNKTEQTDANKASENMTEQTDANMASENMTEQTDANMASENKETNKFFKVHFDDGIMSMSHLTIEDGTELFFRNLIAYEQYFPSKTGPDFVTDYVTFLDRLINSSKDVEILSKCGIIDNWLGDNEVVANIFNRLGASVTIRGEHFNYATIFDSVNKHYEKRRNRAMAVLRRDYFNSPWSYFSFSAALVILLLTVAQTVLSTLQL</sequence>
<evidence type="ECO:0000313" key="3">
    <source>
        <dbReference type="Proteomes" id="UP001289374"/>
    </source>
</evidence>
<keyword evidence="1" id="KW-0812">Transmembrane</keyword>
<dbReference type="PANTHER" id="PTHR31170">
    <property type="entry name" value="BNAC04G53230D PROTEIN"/>
    <property type="match status" value="1"/>
</dbReference>
<dbReference type="InterPro" id="IPR004158">
    <property type="entry name" value="DUF247_pln"/>
</dbReference>